<evidence type="ECO:0000256" key="1">
    <source>
        <dbReference type="ARBA" id="ARBA00009964"/>
    </source>
</evidence>
<name>A0A090IJP1_9GAMM</name>
<dbReference type="GO" id="GO:0003677">
    <property type="term" value="F:DNA binding"/>
    <property type="evidence" value="ECO:0007669"/>
    <property type="project" value="InterPro"/>
</dbReference>
<dbReference type="EMBL" id="FPLD01000018">
    <property type="protein sequence ID" value="SGY86037.1"/>
    <property type="molecule type" value="Genomic_DNA"/>
</dbReference>
<evidence type="ECO:0000313" key="3">
    <source>
        <dbReference type="EMBL" id="SGY86037.1"/>
    </source>
</evidence>
<dbReference type="OrthoDB" id="9810995at2"/>
<dbReference type="EMBL" id="FPLJ01000133">
    <property type="protein sequence ID" value="SGZ03266.1"/>
    <property type="molecule type" value="Genomic_DNA"/>
</dbReference>
<dbReference type="KEGG" id="mvs:MVIS_3990"/>
<dbReference type="RefSeq" id="WP_045108576.1">
    <property type="nucleotide sequence ID" value="NZ_CAWRBC010000080.1"/>
</dbReference>
<dbReference type="KEGG" id="mvs:MVIS_1624"/>
<evidence type="ECO:0000313" key="6">
    <source>
        <dbReference type="Proteomes" id="UP000183794"/>
    </source>
</evidence>
<keyword evidence="2" id="KW-0175">Coiled coil</keyword>
<feature type="coiled-coil region" evidence="2">
    <location>
        <begin position="65"/>
        <end position="92"/>
    </location>
</feature>
<dbReference type="Proteomes" id="UP000183794">
    <property type="component" value="Unassembled WGS sequence"/>
</dbReference>
<dbReference type="Pfam" id="PF01527">
    <property type="entry name" value="HTH_Tnp_1"/>
    <property type="match status" value="1"/>
</dbReference>
<organism evidence="3 6">
    <name type="scientific">Moritella viscosa</name>
    <dbReference type="NCBI Taxonomy" id="80854"/>
    <lineage>
        <taxon>Bacteria</taxon>
        <taxon>Pseudomonadati</taxon>
        <taxon>Pseudomonadota</taxon>
        <taxon>Gammaproteobacteria</taxon>
        <taxon>Alteromonadales</taxon>
        <taxon>Moritellaceae</taxon>
        <taxon>Moritella</taxon>
    </lineage>
</organism>
<dbReference type="Gene3D" id="1.10.10.60">
    <property type="entry name" value="Homeodomain-like"/>
    <property type="match status" value="1"/>
</dbReference>
<sequence>MNTKFKRPKFTTEFKQGAVKLVTEQGYTRQAAAASLGVSLSAITRWVQAESGTQARPGTKQEGLNLSERNELEILRKENAKLLMEKEILKKAAVFFAKESE</sequence>
<dbReference type="KEGG" id="mvs:MVIS_2478"/>
<dbReference type="GO" id="GO:0006313">
    <property type="term" value="P:DNA transposition"/>
    <property type="evidence" value="ECO:0007669"/>
    <property type="project" value="InterPro"/>
</dbReference>
<dbReference type="KEGG" id="mvs:MVIS_0884"/>
<dbReference type="InterPro" id="IPR009057">
    <property type="entry name" value="Homeodomain-like_sf"/>
</dbReference>
<dbReference type="KEGG" id="mvs:MVIS_2778"/>
<evidence type="ECO:0000256" key="2">
    <source>
        <dbReference type="SAM" id="Coils"/>
    </source>
</evidence>
<gene>
    <name evidence="4" type="ORF">MT2528_4569</name>
    <name evidence="3" type="ORF">NVI5450_0579</name>
</gene>
<dbReference type="HOGENOM" id="CLU_027402_33_0_6"/>
<dbReference type="KEGG" id="mvs:MVIS_2600"/>
<accession>A0A090IJP1</accession>
<evidence type="ECO:0000313" key="5">
    <source>
        <dbReference type="Proteomes" id="UP000182660"/>
    </source>
</evidence>
<dbReference type="KEGG" id="mvs:MVIS_1176"/>
<dbReference type="PATRIC" id="fig|80854.5.peg.1245"/>
<dbReference type="SUPFAM" id="SSF46689">
    <property type="entry name" value="Homeodomain-like"/>
    <property type="match status" value="1"/>
</dbReference>
<dbReference type="GO" id="GO:0004803">
    <property type="term" value="F:transposase activity"/>
    <property type="evidence" value="ECO:0007669"/>
    <property type="project" value="InterPro"/>
</dbReference>
<dbReference type="KEGG" id="mvs:MVIS_4040"/>
<evidence type="ECO:0000313" key="4">
    <source>
        <dbReference type="EMBL" id="SGZ03266.1"/>
    </source>
</evidence>
<dbReference type="KEGG" id="mvs:MVIS_4000"/>
<dbReference type="KEGG" id="mvs:MVIS_0074"/>
<dbReference type="KEGG" id="mvs:MVIS_2763"/>
<dbReference type="KEGG" id="mvs:MVIS_1769"/>
<protein>
    <submittedName>
        <fullName evidence="3">Transposase IS3/IS911 family protein</fullName>
    </submittedName>
</protein>
<dbReference type="InterPro" id="IPR002514">
    <property type="entry name" value="Transposase_8"/>
</dbReference>
<reference evidence="3 6" key="1">
    <citation type="submission" date="2016-11" db="EMBL/GenBank/DDBJ databases">
        <authorList>
            <person name="Jaros S."/>
            <person name="Januszkiewicz K."/>
            <person name="Wedrychowicz H."/>
        </authorList>
    </citation>
    <scope>NUCLEOTIDE SEQUENCE [LARGE SCALE GENOMIC DNA]</scope>
    <source>
        <strain evidence="3">NVI 5450</strain>
    </source>
</reference>
<dbReference type="Proteomes" id="UP000182660">
    <property type="component" value="Unassembled WGS sequence"/>
</dbReference>
<proteinExistence type="inferred from homology"/>
<reference evidence="4 5" key="2">
    <citation type="submission" date="2016-11" db="EMBL/GenBank/DDBJ databases">
        <authorList>
            <person name="Klemetsen T."/>
        </authorList>
    </citation>
    <scope>NUCLEOTIDE SEQUENCE [LARGE SCALE GENOMIC DNA]</scope>
    <source>
        <strain evidence="4">MT 2528</strain>
    </source>
</reference>
<keyword evidence="5" id="KW-1185">Reference proteome</keyword>
<comment type="similarity">
    <text evidence="1">Belongs to the transposase 8 family.</text>
</comment>
<dbReference type="AlphaFoldDB" id="A0A090IJP1"/>